<dbReference type="AlphaFoldDB" id="A0A6G4XVU2"/>
<dbReference type="InterPro" id="IPR011047">
    <property type="entry name" value="Quinoprotein_ADH-like_sf"/>
</dbReference>
<dbReference type="PANTHER" id="PTHR34512:SF30">
    <property type="entry name" value="OUTER MEMBRANE PROTEIN ASSEMBLY FACTOR BAMB"/>
    <property type="match status" value="1"/>
</dbReference>
<dbReference type="Gene3D" id="2.130.10.10">
    <property type="entry name" value="YVTN repeat-like/Quinoprotein amine dehydrogenase"/>
    <property type="match status" value="1"/>
</dbReference>
<dbReference type="SUPFAM" id="SSF56112">
    <property type="entry name" value="Protein kinase-like (PK-like)"/>
    <property type="match status" value="1"/>
</dbReference>
<proteinExistence type="predicted"/>
<feature type="region of interest" description="Disordered" evidence="1">
    <location>
        <begin position="159"/>
        <end position="183"/>
    </location>
</feature>
<dbReference type="PROSITE" id="PS50011">
    <property type="entry name" value="PROTEIN_KINASE_DOM"/>
    <property type="match status" value="1"/>
</dbReference>
<organism evidence="3 4">
    <name type="scientific">Streptomyces mesophilus</name>
    <dbReference type="NCBI Taxonomy" id="1775132"/>
    <lineage>
        <taxon>Bacteria</taxon>
        <taxon>Bacillati</taxon>
        <taxon>Actinomycetota</taxon>
        <taxon>Actinomycetes</taxon>
        <taxon>Kitasatosporales</taxon>
        <taxon>Streptomycetaceae</taxon>
        <taxon>Streptomyces</taxon>
    </lineage>
</organism>
<accession>A0A6G4XVU2</accession>
<dbReference type="InterPro" id="IPR015943">
    <property type="entry name" value="WD40/YVTN_repeat-like_dom_sf"/>
</dbReference>
<dbReference type="Gene3D" id="2.40.10.480">
    <property type="match status" value="1"/>
</dbReference>
<name>A0A6G4XVU2_9ACTN</name>
<dbReference type="Pfam" id="PF13360">
    <property type="entry name" value="PQQ_2"/>
    <property type="match status" value="2"/>
</dbReference>
<evidence type="ECO:0000313" key="3">
    <source>
        <dbReference type="EMBL" id="NGO80927.1"/>
    </source>
</evidence>
<reference evidence="3 4" key="1">
    <citation type="submission" date="2020-02" db="EMBL/GenBank/DDBJ databases">
        <title>Whole-genome analyses of novel actinobacteria.</title>
        <authorList>
            <person name="Sahin N."/>
            <person name="Tokatli A."/>
        </authorList>
    </citation>
    <scope>NUCLEOTIDE SEQUENCE [LARGE SCALE GENOMIC DNA]</scope>
    <source>
        <strain evidence="3 4">YC504</strain>
    </source>
</reference>
<dbReference type="PANTHER" id="PTHR34512">
    <property type="entry name" value="CELL SURFACE PROTEIN"/>
    <property type="match status" value="1"/>
</dbReference>
<dbReference type="GO" id="GO:0005524">
    <property type="term" value="F:ATP binding"/>
    <property type="evidence" value="ECO:0007669"/>
    <property type="project" value="InterPro"/>
</dbReference>
<dbReference type="GO" id="GO:0004672">
    <property type="term" value="F:protein kinase activity"/>
    <property type="evidence" value="ECO:0007669"/>
    <property type="project" value="InterPro"/>
</dbReference>
<sequence length="555" mass="58747">MAPEQATGSSAGDAATDVYALGALLVLTATGRPPRGEGEPAEVLYRIAHEEPRLDSVPDGLRPLVTACLAREPAARPTPAEIRELAGAGGWFGDRLPPAVLADIGARTAYAGSIGVRRHTAQAPGPARPTRRALLAGAAALAVAGAGGAAWWAVKDDSGPVGGPAPKPSRSSPSRDTGGAPQPLWTYRGDLSDKVYVPALPFGDLVLAAGSDEGTVIGIDAKSGTARWTARAGVGSAPIPCAGAVVQPTDEPDGRLAVIEAADGRTWISGPLGLDPRRMLLPIIGSSDRLVIVMGHAPGADPATPPEELDRGLVAYDVKDRKVIWRRSLGRSPARIGHMSGDDRYAVLLETDAVTAYRTATGKPLWRRELSTDHTYVDPFTGDARRAIATDHRTVVISGRGCLVLDIATGRTVWSVDPEEAEQGLREEQKGRTNYGAATIDGDELFMAFLGREMWVVKRGTRKRARKGTSWRWKSTVPLAPPPAMPPYPAGKYLFPPLAETADLAAIAVDPRTMKTAWTYTMPSEPTGAIRYMADKNRLYISRGTTLTVLPLNGA</sequence>
<dbReference type="InterPro" id="IPR002372">
    <property type="entry name" value="PQQ_rpt_dom"/>
</dbReference>
<keyword evidence="4" id="KW-1185">Reference proteome</keyword>
<dbReference type="InterPro" id="IPR000719">
    <property type="entry name" value="Prot_kinase_dom"/>
</dbReference>
<dbReference type="EMBL" id="JAAKZW010000263">
    <property type="protein sequence ID" value="NGO80927.1"/>
    <property type="molecule type" value="Genomic_DNA"/>
</dbReference>
<dbReference type="SUPFAM" id="SSF50998">
    <property type="entry name" value="Quinoprotein alcohol dehydrogenase-like"/>
    <property type="match status" value="1"/>
</dbReference>
<comment type="caution">
    <text evidence="3">The sequence shown here is derived from an EMBL/GenBank/DDBJ whole genome shotgun (WGS) entry which is preliminary data.</text>
</comment>
<dbReference type="Gene3D" id="1.10.510.10">
    <property type="entry name" value="Transferase(Phosphotransferase) domain 1"/>
    <property type="match status" value="1"/>
</dbReference>
<evidence type="ECO:0000256" key="1">
    <source>
        <dbReference type="SAM" id="MobiDB-lite"/>
    </source>
</evidence>
<evidence type="ECO:0000313" key="4">
    <source>
        <dbReference type="Proteomes" id="UP000481109"/>
    </source>
</evidence>
<dbReference type="Proteomes" id="UP000481109">
    <property type="component" value="Unassembled WGS sequence"/>
</dbReference>
<protein>
    <submittedName>
        <fullName evidence="3">PQQ-binding-like beta-propeller repeat protein</fullName>
    </submittedName>
</protein>
<feature type="domain" description="Protein kinase" evidence="2">
    <location>
        <begin position="1"/>
        <end position="92"/>
    </location>
</feature>
<gene>
    <name evidence="3" type="ORF">G6045_35500</name>
</gene>
<dbReference type="InterPro" id="IPR011009">
    <property type="entry name" value="Kinase-like_dom_sf"/>
</dbReference>
<evidence type="ECO:0000259" key="2">
    <source>
        <dbReference type="PROSITE" id="PS50011"/>
    </source>
</evidence>